<dbReference type="InterPro" id="IPR036291">
    <property type="entry name" value="NAD(P)-bd_dom_sf"/>
</dbReference>
<evidence type="ECO:0000313" key="4">
    <source>
        <dbReference type="Proteomes" id="UP000029391"/>
    </source>
</evidence>
<dbReference type="STRING" id="1121013.GCA_000426365_00213"/>
<evidence type="ECO:0000256" key="1">
    <source>
        <dbReference type="ARBA" id="ARBA00006484"/>
    </source>
</evidence>
<dbReference type="PRINTS" id="PR00081">
    <property type="entry name" value="GDHRDH"/>
</dbReference>
<dbReference type="GO" id="GO:0032787">
    <property type="term" value="P:monocarboxylic acid metabolic process"/>
    <property type="evidence" value="ECO:0007669"/>
    <property type="project" value="UniProtKB-ARBA"/>
</dbReference>
<evidence type="ECO:0000256" key="2">
    <source>
        <dbReference type="RuleBase" id="RU000363"/>
    </source>
</evidence>
<protein>
    <recommendedName>
        <fullName evidence="5">3-hydroxybutyrate dehydrogenase</fullName>
    </recommendedName>
</protein>
<dbReference type="EMBL" id="AWXU01000030">
    <property type="protein sequence ID" value="KFN49807.1"/>
    <property type="molecule type" value="Genomic_DNA"/>
</dbReference>
<sequence length="269" mass="27169">MADTFLAGRSALVTGGTSGIGLAIARALGGAGAALAINGLGSREQIEAALAAVREAGAPSARHFGADLTSATAIEAMCGELAATAAPDIVVNCAGVQHTAALADMPAATWDTIIAVNLSAAFHTMRLAMPAMAANGYGRVINIASVHGLVASVQKAPYVASKHGLIGMTKVAALEYAQAGSRDSGGVTANCICPGWVETPLIEPQIAARAAAVGGDRDAGVRELLREKQPSGRMCLPDEIAAVVLWLCRREAHNLTGAAIPVDGAWTAQ</sequence>
<dbReference type="FunFam" id="3.40.50.720:FF:000084">
    <property type="entry name" value="Short-chain dehydrogenase reductase"/>
    <property type="match status" value="1"/>
</dbReference>
<proteinExistence type="inferred from homology"/>
<comment type="caution">
    <text evidence="3">The sequence shown here is derived from an EMBL/GenBank/DDBJ whole genome shotgun (WGS) entry which is preliminary data.</text>
</comment>
<organism evidence="3 4">
    <name type="scientific">Arenimonas composti TR7-09 = DSM 18010</name>
    <dbReference type="NCBI Taxonomy" id="1121013"/>
    <lineage>
        <taxon>Bacteria</taxon>
        <taxon>Pseudomonadati</taxon>
        <taxon>Pseudomonadota</taxon>
        <taxon>Gammaproteobacteria</taxon>
        <taxon>Lysobacterales</taxon>
        <taxon>Lysobacteraceae</taxon>
        <taxon>Arenimonas</taxon>
    </lineage>
</organism>
<comment type="similarity">
    <text evidence="1 2">Belongs to the short-chain dehydrogenases/reductases (SDR) family.</text>
</comment>
<dbReference type="Proteomes" id="UP000029391">
    <property type="component" value="Unassembled WGS sequence"/>
</dbReference>
<dbReference type="NCBIfam" id="NF009093">
    <property type="entry name" value="PRK12429.1"/>
    <property type="match status" value="1"/>
</dbReference>
<dbReference type="AlphaFoldDB" id="A0A091BE40"/>
<dbReference type="PANTHER" id="PTHR42879:SF2">
    <property type="entry name" value="3-OXOACYL-[ACYL-CARRIER-PROTEIN] REDUCTASE FABG"/>
    <property type="match status" value="1"/>
</dbReference>
<dbReference type="Gene3D" id="3.40.50.720">
    <property type="entry name" value="NAD(P)-binding Rossmann-like Domain"/>
    <property type="match status" value="1"/>
</dbReference>
<dbReference type="Pfam" id="PF00106">
    <property type="entry name" value="adh_short"/>
    <property type="match status" value="1"/>
</dbReference>
<gene>
    <name evidence="3" type="ORF">P873_09635</name>
</gene>
<dbReference type="PANTHER" id="PTHR42879">
    <property type="entry name" value="3-OXOACYL-(ACYL-CARRIER-PROTEIN) REDUCTASE"/>
    <property type="match status" value="1"/>
</dbReference>
<dbReference type="PRINTS" id="PR00080">
    <property type="entry name" value="SDRFAMILY"/>
</dbReference>
<dbReference type="RefSeq" id="WP_026815776.1">
    <property type="nucleotide sequence ID" value="NZ_AUFF01000001.1"/>
</dbReference>
<dbReference type="InterPro" id="IPR002347">
    <property type="entry name" value="SDR_fam"/>
</dbReference>
<dbReference type="InterPro" id="IPR020904">
    <property type="entry name" value="Sc_DH/Rdtase_CS"/>
</dbReference>
<reference evidence="3 4" key="1">
    <citation type="submission" date="2013-09" db="EMBL/GenBank/DDBJ databases">
        <title>Genome sequencing of Arenimonas composti.</title>
        <authorList>
            <person name="Chen F."/>
            <person name="Wang G."/>
        </authorList>
    </citation>
    <scope>NUCLEOTIDE SEQUENCE [LARGE SCALE GENOMIC DNA]</scope>
    <source>
        <strain evidence="3 4">TR7-09</strain>
    </source>
</reference>
<accession>A0A091BE40</accession>
<dbReference type="OrthoDB" id="9786435at2"/>
<dbReference type="PROSITE" id="PS00061">
    <property type="entry name" value="ADH_SHORT"/>
    <property type="match status" value="1"/>
</dbReference>
<dbReference type="SUPFAM" id="SSF51735">
    <property type="entry name" value="NAD(P)-binding Rossmann-fold domains"/>
    <property type="match status" value="1"/>
</dbReference>
<keyword evidence="4" id="KW-1185">Reference proteome</keyword>
<evidence type="ECO:0000313" key="3">
    <source>
        <dbReference type="EMBL" id="KFN49807.1"/>
    </source>
</evidence>
<evidence type="ECO:0008006" key="5">
    <source>
        <dbReference type="Google" id="ProtNLM"/>
    </source>
</evidence>
<dbReference type="eggNOG" id="COG1028">
    <property type="taxonomic scope" value="Bacteria"/>
</dbReference>
<name>A0A091BE40_9GAMM</name>
<dbReference type="InterPro" id="IPR050259">
    <property type="entry name" value="SDR"/>
</dbReference>